<gene>
    <name evidence="1" type="ORF">L5014_28675</name>
</gene>
<comment type="caution">
    <text evidence="1">The sequence shown here is derived from an EMBL/GenBank/DDBJ whole genome shotgun (WGS) entry which is preliminary data.</text>
</comment>
<proteinExistence type="predicted"/>
<evidence type="ECO:0000313" key="2">
    <source>
        <dbReference type="Proteomes" id="UP001139308"/>
    </source>
</evidence>
<dbReference type="AlphaFoldDB" id="A0A9X1UI07"/>
<dbReference type="EMBL" id="JAKLJA010000033">
    <property type="protein sequence ID" value="MCG5077274.1"/>
    <property type="molecule type" value="Genomic_DNA"/>
</dbReference>
<dbReference type="Proteomes" id="UP001139308">
    <property type="component" value="Unassembled WGS sequence"/>
</dbReference>
<protein>
    <submittedName>
        <fullName evidence="1">Uncharacterized protein</fullName>
    </submittedName>
</protein>
<evidence type="ECO:0000313" key="1">
    <source>
        <dbReference type="EMBL" id="MCG5077274.1"/>
    </source>
</evidence>
<keyword evidence="2" id="KW-1185">Reference proteome</keyword>
<sequence length="64" mass="6971">MSPTAFTSGVASLRLRRVRYPTDAVAPCEGVVTQHDADNEMVTVLNTNDGSFWHGPQRLVEVVA</sequence>
<dbReference type="RefSeq" id="WP_238467177.1">
    <property type="nucleotide sequence ID" value="NZ_JAKLJA010000033.1"/>
</dbReference>
<name>A0A9X1UI07_9BURK</name>
<accession>A0A9X1UI07</accession>
<reference evidence="1" key="1">
    <citation type="submission" date="2022-01" db="EMBL/GenBank/DDBJ databases">
        <title>Genome sequence and assembly of Parabukholderia sp. RG36.</title>
        <authorList>
            <person name="Chhetri G."/>
        </authorList>
    </citation>
    <scope>NUCLEOTIDE SEQUENCE</scope>
    <source>
        <strain evidence="1">RG36</strain>
    </source>
</reference>
<organism evidence="1 2">
    <name type="scientific">Paraburkholderia tagetis</name>
    <dbReference type="NCBI Taxonomy" id="2913261"/>
    <lineage>
        <taxon>Bacteria</taxon>
        <taxon>Pseudomonadati</taxon>
        <taxon>Pseudomonadota</taxon>
        <taxon>Betaproteobacteria</taxon>
        <taxon>Burkholderiales</taxon>
        <taxon>Burkholderiaceae</taxon>
        <taxon>Paraburkholderia</taxon>
    </lineage>
</organism>